<feature type="compositionally biased region" description="Low complexity" evidence="7">
    <location>
        <begin position="9"/>
        <end position="24"/>
    </location>
</feature>
<evidence type="ECO:0000256" key="1">
    <source>
        <dbReference type="ARBA" id="ARBA00004651"/>
    </source>
</evidence>
<dbReference type="RefSeq" id="WP_092650262.1">
    <property type="nucleotide sequence ID" value="NZ_LT629732.1"/>
</dbReference>
<feature type="region of interest" description="Disordered" evidence="7">
    <location>
        <begin position="1"/>
        <end position="43"/>
    </location>
</feature>
<accession>A0A1H1LWG4</accession>
<feature type="transmembrane region" description="Helical" evidence="8">
    <location>
        <begin position="154"/>
        <end position="176"/>
    </location>
</feature>
<evidence type="ECO:0000313" key="9">
    <source>
        <dbReference type="EMBL" id="SDR78602.1"/>
    </source>
</evidence>
<keyword evidence="4 8" id="KW-0812">Transmembrane</keyword>
<dbReference type="EMBL" id="LT629732">
    <property type="protein sequence ID" value="SDR78602.1"/>
    <property type="molecule type" value="Genomic_DNA"/>
</dbReference>
<evidence type="ECO:0000256" key="4">
    <source>
        <dbReference type="ARBA" id="ARBA00022692"/>
    </source>
</evidence>
<evidence type="ECO:0000256" key="6">
    <source>
        <dbReference type="ARBA" id="ARBA00023136"/>
    </source>
</evidence>
<dbReference type="AlphaFoldDB" id="A0A1H1LWG4"/>
<protein>
    <submittedName>
        <fullName evidence="9">Membrane protein involved in the export of O-antigen and teichoic acid</fullName>
    </submittedName>
</protein>
<dbReference type="GO" id="GO:0005886">
    <property type="term" value="C:plasma membrane"/>
    <property type="evidence" value="ECO:0007669"/>
    <property type="project" value="UniProtKB-SubCell"/>
</dbReference>
<sequence>MSGIDRAAPDLTAAGAAPVGTAVPEPRGMKDVDGARSAPPRRSGARRGVAEIVLGTVLGQGLLIAAAPVLARLYGPADFALLQIFTGVVSIGAVLAGLRLDLAVSLARDVTETRAVLRAGLAGTVVVAVAIWLLGLASAGLWAVNPTLAGLRSAWWLVPPTVAVIAVFQLLSAVLVRAERYRDLAGRSALQGVGTAGAQLGFGFAGLAPLGLLLGMGVGRAAGLASIARGGLFPPPAAGRREPVTPGQVRAAIRRFRRFPLLTTWTALLNNIGQYAPYLLFSLTYGQNPTGWLAFTTRLLALPAAVVGQAVAQVFLGRGASARRDATGELPRLTWLAVRRLAVLGAGPALALSLVGAWAFGLVFGAQWERAGTYAQLLAVAFLAQFVASPVSNVLNLVERQGVALGWEAVRLLLVVGVPWLVWLLGGSDLAGVAAYAGVLVFSYGGVLALVWWVLRRG</sequence>
<keyword evidence="5 8" id="KW-1133">Transmembrane helix</keyword>
<evidence type="ECO:0000256" key="2">
    <source>
        <dbReference type="ARBA" id="ARBA00007430"/>
    </source>
</evidence>
<feature type="transmembrane region" description="Helical" evidence="8">
    <location>
        <begin position="52"/>
        <end position="74"/>
    </location>
</feature>
<name>A0A1H1LWG4_9ACTN</name>
<proteinExistence type="inferred from homology"/>
<feature type="transmembrane region" description="Helical" evidence="8">
    <location>
        <begin position="259"/>
        <end position="280"/>
    </location>
</feature>
<evidence type="ECO:0000256" key="5">
    <source>
        <dbReference type="ARBA" id="ARBA00022989"/>
    </source>
</evidence>
<feature type="transmembrane region" description="Helical" evidence="8">
    <location>
        <begin position="433"/>
        <end position="455"/>
    </location>
</feature>
<keyword evidence="10" id="KW-1185">Reference proteome</keyword>
<dbReference type="Proteomes" id="UP000198983">
    <property type="component" value="Chromosome I"/>
</dbReference>
<comment type="subcellular location">
    <subcellularLocation>
        <location evidence="1">Cell membrane</location>
        <topology evidence="1">Multi-pass membrane protein</topology>
    </subcellularLocation>
</comment>
<dbReference type="STRING" id="117157.SAMN04489717_0556"/>
<feature type="transmembrane region" description="Helical" evidence="8">
    <location>
        <begin position="410"/>
        <end position="427"/>
    </location>
</feature>
<evidence type="ECO:0000256" key="3">
    <source>
        <dbReference type="ARBA" id="ARBA00022475"/>
    </source>
</evidence>
<keyword evidence="3" id="KW-1003">Cell membrane</keyword>
<evidence type="ECO:0000256" key="8">
    <source>
        <dbReference type="SAM" id="Phobius"/>
    </source>
</evidence>
<evidence type="ECO:0000313" key="10">
    <source>
        <dbReference type="Proteomes" id="UP000198983"/>
    </source>
</evidence>
<reference evidence="9 10" key="1">
    <citation type="submission" date="2016-10" db="EMBL/GenBank/DDBJ databases">
        <authorList>
            <person name="de Groot N.N."/>
        </authorList>
    </citation>
    <scope>NUCLEOTIDE SEQUENCE [LARGE SCALE GENOMIC DNA]</scope>
    <source>
        <strain evidence="9 10">DSM 22024</strain>
    </source>
</reference>
<feature type="transmembrane region" description="Helical" evidence="8">
    <location>
        <begin position="341"/>
        <end position="368"/>
    </location>
</feature>
<dbReference type="PANTHER" id="PTHR30250">
    <property type="entry name" value="PST FAMILY PREDICTED COLANIC ACID TRANSPORTER"/>
    <property type="match status" value="1"/>
</dbReference>
<dbReference type="InterPro" id="IPR050833">
    <property type="entry name" value="Poly_Biosynth_Transport"/>
</dbReference>
<feature type="transmembrane region" description="Helical" evidence="8">
    <location>
        <begin position="119"/>
        <end position="142"/>
    </location>
</feature>
<feature type="transmembrane region" description="Helical" evidence="8">
    <location>
        <begin position="300"/>
        <end position="320"/>
    </location>
</feature>
<feature type="transmembrane region" description="Helical" evidence="8">
    <location>
        <begin position="374"/>
        <end position="398"/>
    </location>
</feature>
<gene>
    <name evidence="9" type="ORF">SAMN04489717_0556</name>
</gene>
<comment type="similarity">
    <text evidence="2">Belongs to the polysaccharide synthase family.</text>
</comment>
<keyword evidence="6 8" id="KW-0472">Membrane</keyword>
<dbReference type="OrthoDB" id="3831435at2"/>
<feature type="transmembrane region" description="Helical" evidence="8">
    <location>
        <begin position="80"/>
        <end position="98"/>
    </location>
</feature>
<dbReference type="PANTHER" id="PTHR30250:SF10">
    <property type="entry name" value="LIPOPOLYSACCHARIDE BIOSYNTHESIS PROTEIN WZXC"/>
    <property type="match status" value="1"/>
</dbReference>
<organism evidence="9 10">
    <name type="scientific">Actinopolymorpha singaporensis</name>
    <dbReference type="NCBI Taxonomy" id="117157"/>
    <lineage>
        <taxon>Bacteria</taxon>
        <taxon>Bacillati</taxon>
        <taxon>Actinomycetota</taxon>
        <taxon>Actinomycetes</taxon>
        <taxon>Propionibacteriales</taxon>
        <taxon>Actinopolymorphaceae</taxon>
        <taxon>Actinopolymorpha</taxon>
    </lineage>
</organism>
<evidence type="ECO:0000256" key="7">
    <source>
        <dbReference type="SAM" id="MobiDB-lite"/>
    </source>
</evidence>